<accession>A0AAV4WN85</accession>
<protein>
    <submittedName>
        <fullName evidence="1">Uncharacterized protein</fullName>
    </submittedName>
</protein>
<dbReference type="AlphaFoldDB" id="A0AAV4WN85"/>
<evidence type="ECO:0000313" key="2">
    <source>
        <dbReference type="Proteomes" id="UP001054837"/>
    </source>
</evidence>
<sequence>MELLIYSISQRPPALSPVKNETKIIRGDIPIAKSATRQMSVHLSWPHNSFAFRWQVQPTTPVHVKGLLTRGPPVGFVRGVHKLGSF</sequence>
<reference evidence="1 2" key="1">
    <citation type="submission" date="2021-06" db="EMBL/GenBank/DDBJ databases">
        <title>Caerostris darwini draft genome.</title>
        <authorList>
            <person name="Kono N."/>
            <person name="Arakawa K."/>
        </authorList>
    </citation>
    <scope>NUCLEOTIDE SEQUENCE [LARGE SCALE GENOMIC DNA]</scope>
</reference>
<organism evidence="1 2">
    <name type="scientific">Caerostris darwini</name>
    <dbReference type="NCBI Taxonomy" id="1538125"/>
    <lineage>
        <taxon>Eukaryota</taxon>
        <taxon>Metazoa</taxon>
        <taxon>Ecdysozoa</taxon>
        <taxon>Arthropoda</taxon>
        <taxon>Chelicerata</taxon>
        <taxon>Arachnida</taxon>
        <taxon>Araneae</taxon>
        <taxon>Araneomorphae</taxon>
        <taxon>Entelegynae</taxon>
        <taxon>Araneoidea</taxon>
        <taxon>Araneidae</taxon>
        <taxon>Caerostris</taxon>
    </lineage>
</organism>
<comment type="caution">
    <text evidence="1">The sequence shown here is derived from an EMBL/GenBank/DDBJ whole genome shotgun (WGS) entry which is preliminary data.</text>
</comment>
<dbReference type="EMBL" id="BPLQ01014930">
    <property type="protein sequence ID" value="GIY84385.1"/>
    <property type="molecule type" value="Genomic_DNA"/>
</dbReference>
<name>A0AAV4WN85_9ARAC</name>
<keyword evidence="2" id="KW-1185">Reference proteome</keyword>
<proteinExistence type="predicted"/>
<gene>
    <name evidence="1" type="ORF">CDAR_278421</name>
</gene>
<dbReference type="Proteomes" id="UP001054837">
    <property type="component" value="Unassembled WGS sequence"/>
</dbReference>
<evidence type="ECO:0000313" key="1">
    <source>
        <dbReference type="EMBL" id="GIY84385.1"/>
    </source>
</evidence>